<dbReference type="AlphaFoldDB" id="A0AAW3SRG2"/>
<name>A0AAW3SRG2_9GAMM</name>
<organism evidence="1 2">
    <name type="scientific">Pectobacterium aroidearum</name>
    <dbReference type="NCBI Taxonomy" id="1201031"/>
    <lineage>
        <taxon>Bacteria</taxon>
        <taxon>Pseudomonadati</taxon>
        <taxon>Pseudomonadota</taxon>
        <taxon>Gammaproteobacteria</taxon>
        <taxon>Enterobacterales</taxon>
        <taxon>Pectobacteriaceae</taxon>
        <taxon>Pectobacterium</taxon>
    </lineage>
</organism>
<dbReference type="Proteomes" id="UP000557749">
    <property type="component" value="Unassembled WGS sequence"/>
</dbReference>
<evidence type="ECO:0000313" key="1">
    <source>
        <dbReference type="EMBL" id="MBA5202205.1"/>
    </source>
</evidence>
<gene>
    <name evidence="1" type="ORF">H2Y57_00615</name>
</gene>
<comment type="caution">
    <text evidence="1">The sequence shown here is derived from an EMBL/GenBank/DDBJ whole genome shotgun (WGS) entry which is preliminary data.</text>
</comment>
<protein>
    <submittedName>
        <fullName evidence="1">Uncharacterized protein</fullName>
    </submittedName>
</protein>
<dbReference type="EMBL" id="JACERJ010000001">
    <property type="protein sequence ID" value="MBA5202205.1"/>
    <property type="molecule type" value="Genomic_DNA"/>
</dbReference>
<proteinExistence type="predicted"/>
<accession>A0AAW3SRG2</accession>
<dbReference type="RefSeq" id="WP_181844234.1">
    <property type="nucleotide sequence ID" value="NZ_JACERJ010000001.1"/>
</dbReference>
<sequence length="66" mass="7087">MAGREVALEQALIAVLGAYRESGGDVEKLISEASGLIIGNTEYRIVEHPNVGLACKEIEEAAKFKK</sequence>
<reference evidence="1 2" key="1">
    <citation type="submission" date="2020-07" db="EMBL/GenBank/DDBJ databases">
        <title>Characterization of Pectobacterium aroidearum strains causing soft rot on Amorphophallus konjac.</title>
        <authorList>
            <person name="Xie H."/>
        </authorList>
    </citation>
    <scope>NUCLEOTIDE SEQUENCE [LARGE SCALE GENOMIC DNA]</scope>
    <source>
        <strain evidence="1 2">MY7</strain>
    </source>
</reference>
<evidence type="ECO:0000313" key="2">
    <source>
        <dbReference type="Proteomes" id="UP000557749"/>
    </source>
</evidence>